<dbReference type="Gene3D" id="2.40.30.20">
    <property type="match status" value="1"/>
</dbReference>
<dbReference type="GO" id="GO:0042777">
    <property type="term" value="P:proton motive force-driven plasma membrane ATP synthesis"/>
    <property type="evidence" value="ECO:0007669"/>
    <property type="project" value="UniProtKB-UniRule"/>
</dbReference>
<evidence type="ECO:0000259" key="15">
    <source>
        <dbReference type="Pfam" id="PF16886"/>
    </source>
</evidence>
<dbReference type="InterPro" id="IPR004100">
    <property type="entry name" value="ATPase_F1/V1/A1_a/bsu_N"/>
</dbReference>
<evidence type="ECO:0000259" key="13">
    <source>
        <dbReference type="Pfam" id="PF00006"/>
    </source>
</evidence>
<evidence type="ECO:0000313" key="17">
    <source>
        <dbReference type="EMBL" id="PIT97716.1"/>
    </source>
</evidence>
<feature type="domain" description="ATP synthase A/B type C-terminal" evidence="16">
    <location>
        <begin position="451"/>
        <end position="543"/>
    </location>
</feature>
<dbReference type="SUPFAM" id="SSF52540">
    <property type="entry name" value="P-loop containing nucleoside triphosphate hydrolases"/>
    <property type="match status" value="1"/>
</dbReference>
<dbReference type="GO" id="GO:0045259">
    <property type="term" value="C:proton-transporting ATP synthase complex"/>
    <property type="evidence" value="ECO:0007669"/>
    <property type="project" value="UniProtKB-ARBA"/>
</dbReference>
<dbReference type="CDD" id="cd18119">
    <property type="entry name" value="ATP-synt_V_A-type_alpha_N"/>
    <property type="match status" value="1"/>
</dbReference>
<dbReference type="EMBL" id="PEZP01000049">
    <property type="protein sequence ID" value="PIT97716.1"/>
    <property type="molecule type" value="Genomic_DNA"/>
</dbReference>
<dbReference type="GO" id="GO:0046933">
    <property type="term" value="F:proton-transporting ATP synthase activity, rotational mechanism"/>
    <property type="evidence" value="ECO:0007669"/>
    <property type="project" value="UniProtKB-UniRule"/>
</dbReference>
<dbReference type="InterPro" id="IPR022878">
    <property type="entry name" value="V-ATPase_asu"/>
</dbReference>
<dbReference type="PANTHER" id="PTHR43607">
    <property type="entry name" value="V-TYPE PROTON ATPASE CATALYTIC SUBUNIT A"/>
    <property type="match status" value="1"/>
</dbReference>
<dbReference type="Gene3D" id="2.40.50.100">
    <property type="match status" value="1"/>
</dbReference>
<keyword evidence="4 12" id="KW-0813">Transport</keyword>
<dbReference type="NCBIfam" id="NF003220">
    <property type="entry name" value="PRK04192.1"/>
    <property type="match status" value="1"/>
</dbReference>
<evidence type="ECO:0000256" key="5">
    <source>
        <dbReference type="ARBA" id="ARBA00022741"/>
    </source>
</evidence>
<dbReference type="Pfam" id="PF02874">
    <property type="entry name" value="ATP-synt_ab_N"/>
    <property type="match status" value="1"/>
</dbReference>
<dbReference type="InterPro" id="IPR000194">
    <property type="entry name" value="ATPase_F1/V1/A1_a/bsu_nucl-bd"/>
</dbReference>
<dbReference type="InterPro" id="IPR055190">
    <property type="entry name" value="ATP-synt_VA_C"/>
</dbReference>
<dbReference type="SUPFAM" id="SSF47917">
    <property type="entry name" value="C-terminal domain of alpha and beta subunits of F1 ATP synthase"/>
    <property type="match status" value="1"/>
</dbReference>
<dbReference type="InterPro" id="IPR020003">
    <property type="entry name" value="ATPase_a/bsu_AS"/>
</dbReference>
<comment type="caution">
    <text evidence="17">The sequence shown here is derived from an EMBL/GenBank/DDBJ whole genome shotgun (WGS) entry which is preliminary data.</text>
</comment>
<name>A0A2M6WY78_9BACT</name>
<dbReference type="InterPro" id="IPR023366">
    <property type="entry name" value="ATP_synth_asu-like_sf"/>
</dbReference>
<dbReference type="CDD" id="cd01134">
    <property type="entry name" value="V_A-ATPase_A"/>
    <property type="match status" value="1"/>
</dbReference>
<dbReference type="InterPro" id="IPR027417">
    <property type="entry name" value="P-loop_NTPase"/>
</dbReference>
<evidence type="ECO:0000256" key="8">
    <source>
        <dbReference type="ARBA" id="ARBA00022967"/>
    </source>
</evidence>
<evidence type="ECO:0000256" key="2">
    <source>
        <dbReference type="ARBA" id="ARBA00012473"/>
    </source>
</evidence>
<dbReference type="Gene3D" id="1.10.1140.10">
    <property type="entry name" value="Bovine Mitochondrial F1-atpase, Atp Synthase Beta Chain, Chain D, domain 3"/>
    <property type="match status" value="1"/>
</dbReference>
<feature type="domain" description="ATPsynthase alpha/beta subunit barrel-sandwich" evidence="15">
    <location>
        <begin position="116"/>
        <end position="201"/>
    </location>
</feature>
<evidence type="ECO:0000259" key="16">
    <source>
        <dbReference type="Pfam" id="PF22919"/>
    </source>
</evidence>
<dbReference type="FunFam" id="2.40.30.20:FF:000002">
    <property type="entry name" value="V-type proton ATPase catalytic subunit A"/>
    <property type="match status" value="1"/>
</dbReference>
<accession>A0A2M6WY78</accession>
<evidence type="ECO:0000256" key="11">
    <source>
        <dbReference type="ARBA" id="ARBA00054855"/>
    </source>
</evidence>
<dbReference type="InterPro" id="IPR031686">
    <property type="entry name" value="ATP-synth_a_Xtn"/>
</dbReference>
<dbReference type="AlphaFoldDB" id="A0A2M6WY78"/>
<evidence type="ECO:0000313" key="18">
    <source>
        <dbReference type="Proteomes" id="UP000230731"/>
    </source>
</evidence>
<reference evidence="18" key="1">
    <citation type="submission" date="2017-09" db="EMBL/GenBank/DDBJ databases">
        <title>Depth-based differentiation of microbial function through sediment-hosted aquifers and enrichment of novel symbionts in the deep terrestrial subsurface.</title>
        <authorList>
            <person name="Probst A.J."/>
            <person name="Ladd B."/>
            <person name="Jarett J.K."/>
            <person name="Geller-Mcgrath D.E."/>
            <person name="Sieber C.M.K."/>
            <person name="Emerson J.B."/>
            <person name="Anantharaman K."/>
            <person name="Thomas B.C."/>
            <person name="Malmstrom R."/>
            <person name="Stieglmeier M."/>
            <person name="Klingl A."/>
            <person name="Woyke T."/>
            <person name="Ryan C.M."/>
            <person name="Banfield J.F."/>
        </authorList>
    </citation>
    <scope>NUCLEOTIDE SEQUENCE [LARGE SCALE GENOMIC DNA]</scope>
</reference>
<organism evidence="17 18">
    <name type="scientific">Candidatus Andersenbacteria bacterium CG10_big_fil_rev_8_21_14_0_10_54_11</name>
    <dbReference type="NCBI Taxonomy" id="1974485"/>
    <lineage>
        <taxon>Bacteria</taxon>
        <taxon>Candidatus Anderseniibacteriota</taxon>
    </lineage>
</organism>
<comment type="function">
    <text evidence="11 12">Produces ATP from ADP in the presence of a proton gradient across the membrane. The V-type alpha chain is a catalytic subunit.</text>
</comment>
<evidence type="ECO:0000256" key="3">
    <source>
        <dbReference type="ARBA" id="ARBA00018003"/>
    </source>
</evidence>
<evidence type="ECO:0000256" key="9">
    <source>
        <dbReference type="ARBA" id="ARBA00023065"/>
    </source>
</evidence>
<dbReference type="PANTHER" id="PTHR43607:SF1">
    <property type="entry name" value="H(+)-TRANSPORTING TWO-SECTOR ATPASE"/>
    <property type="match status" value="1"/>
</dbReference>
<proteinExistence type="inferred from homology"/>
<dbReference type="InterPro" id="IPR036121">
    <property type="entry name" value="ATPase_F1/V1/A1_a/bsu_N_sf"/>
</dbReference>
<dbReference type="Pfam" id="PF16886">
    <property type="entry name" value="ATP-synt_ab_Xtn"/>
    <property type="match status" value="1"/>
</dbReference>
<dbReference type="CDD" id="cd18111">
    <property type="entry name" value="ATP-synt_V_A-type_alpha_C"/>
    <property type="match status" value="1"/>
</dbReference>
<evidence type="ECO:0000256" key="12">
    <source>
        <dbReference type="HAMAP-Rule" id="MF_00309"/>
    </source>
</evidence>
<dbReference type="PROSITE" id="PS00152">
    <property type="entry name" value="ATPASE_ALPHA_BETA"/>
    <property type="match status" value="1"/>
</dbReference>
<keyword evidence="12" id="KW-0066">ATP synthesis</keyword>
<sequence length="601" mass="64726">MAQAHSRIEGTIQKVAGPLVVAAGMRGANMYDVVTVGSQELVGEIVQLQHDTASIQVYEETSGLTVGDPVISRGEALSVTLGPGLLNTIYDGIQRPLAVIREASGAFIARGAAPSALALERQWDFSPAAAAGSVVAGGDILGTVQETDIIEHKIMVPPHLAGKLVTVAPAGHYTVTDVVASLKVSDGTMHDITLAQRWPIRHPRPVARKLMPTAPLITGQRVVDTFFPIAKGGTGAVPGPFGSGKTVVQQQLAKWADADVIVYIGCGERGNEMTDILLEFPELEDPNTGKPLMQRTVLIANTSNMPVAAREASIYTGMTIAEYYRDMGYSVALMADSTSRWAEALREMSGRLEEMPGDEGYPAYLGSRTAQFYERAGLAQVLGREKRVGSLTAIGAVSPPGGDLSEPVTQNTLSVVKVFWGLDEKLASSRHYPSINWLTSYSLYAEQLEGYMRKHAGDSFPALRVQALTILQEEASLEEVVRLVGLEALSRQEQILLHVARMIREDYLQQNAFDDVDTYTPLPKQYRMLQAILGFFAAALARAEAAAFSMSELLDLPVLEKIARAKFVPDAEMAIYFDGLQREITESVAALGEMAPAGAAV</sequence>
<evidence type="ECO:0000256" key="1">
    <source>
        <dbReference type="ARBA" id="ARBA00008936"/>
    </source>
</evidence>
<evidence type="ECO:0000256" key="4">
    <source>
        <dbReference type="ARBA" id="ARBA00022448"/>
    </source>
</evidence>
<comment type="catalytic activity">
    <reaction evidence="12">
        <text>ATP + H2O + 4 H(+)(in) = ADP + phosphate + 5 H(+)(out)</text>
        <dbReference type="Rhea" id="RHEA:57720"/>
        <dbReference type="ChEBI" id="CHEBI:15377"/>
        <dbReference type="ChEBI" id="CHEBI:15378"/>
        <dbReference type="ChEBI" id="CHEBI:30616"/>
        <dbReference type="ChEBI" id="CHEBI:43474"/>
        <dbReference type="ChEBI" id="CHEBI:456216"/>
        <dbReference type="EC" id="7.1.2.2"/>
    </reaction>
</comment>
<keyword evidence="5 12" id="KW-0547">Nucleotide-binding</keyword>
<dbReference type="Proteomes" id="UP000230731">
    <property type="component" value="Unassembled WGS sequence"/>
</dbReference>
<feature type="binding site" evidence="12">
    <location>
        <begin position="239"/>
        <end position="246"/>
    </location>
    <ligand>
        <name>ATP</name>
        <dbReference type="ChEBI" id="CHEBI:30616"/>
    </ligand>
</feature>
<evidence type="ECO:0000256" key="6">
    <source>
        <dbReference type="ARBA" id="ARBA00022781"/>
    </source>
</evidence>
<protein>
    <recommendedName>
        <fullName evidence="3 12">V-type ATP synthase alpha chain</fullName>
        <ecNumber evidence="2 12">7.1.2.2</ecNumber>
    </recommendedName>
    <alternativeName>
        <fullName evidence="10 12">V-ATPase subunit A</fullName>
    </alternativeName>
</protein>
<dbReference type="GO" id="GO:0046961">
    <property type="term" value="F:proton-transporting ATPase activity, rotational mechanism"/>
    <property type="evidence" value="ECO:0007669"/>
    <property type="project" value="InterPro"/>
</dbReference>
<dbReference type="Pfam" id="PF22919">
    <property type="entry name" value="ATP-synt_VA_C"/>
    <property type="match status" value="1"/>
</dbReference>
<keyword evidence="6 12" id="KW-0375">Hydrogen ion transport</keyword>
<evidence type="ECO:0000256" key="10">
    <source>
        <dbReference type="ARBA" id="ARBA00031719"/>
    </source>
</evidence>
<dbReference type="Pfam" id="PF00006">
    <property type="entry name" value="ATP-synt_ab"/>
    <property type="match status" value="1"/>
</dbReference>
<keyword evidence="7 12" id="KW-0067">ATP-binding</keyword>
<dbReference type="SUPFAM" id="SSF50615">
    <property type="entry name" value="N-terminal domain of alpha and beta subunits of F1 ATP synthase"/>
    <property type="match status" value="1"/>
</dbReference>
<evidence type="ECO:0000256" key="7">
    <source>
        <dbReference type="ARBA" id="ARBA00022840"/>
    </source>
</evidence>
<dbReference type="InterPro" id="IPR024034">
    <property type="entry name" value="ATPase_F1/V1_b/a_C"/>
</dbReference>
<comment type="similarity">
    <text evidence="1 12">Belongs to the ATPase alpha/beta chains family.</text>
</comment>
<keyword evidence="8 12" id="KW-1278">Translocase</keyword>
<gene>
    <name evidence="12" type="primary">atpA</name>
    <name evidence="17" type="ORF">COT71_04510</name>
</gene>
<feature type="domain" description="ATPase F1/V1/A1 complex alpha/beta subunit N-terminal" evidence="14">
    <location>
        <begin position="12"/>
        <end position="73"/>
    </location>
</feature>
<dbReference type="EC" id="7.1.2.2" evidence="2 12"/>
<dbReference type="GO" id="GO:0005524">
    <property type="term" value="F:ATP binding"/>
    <property type="evidence" value="ECO:0007669"/>
    <property type="project" value="UniProtKB-UniRule"/>
</dbReference>
<dbReference type="FunFam" id="2.40.50.100:FF:000008">
    <property type="entry name" value="V-type proton ATPase catalytic subunit A"/>
    <property type="match status" value="1"/>
</dbReference>
<dbReference type="HAMAP" id="MF_00309">
    <property type="entry name" value="ATP_synth_A_arch"/>
    <property type="match status" value="1"/>
</dbReference>
<dbReference type="Gene3D" id="3.40.50.300">
    <property type="entry name" value="P-loop containing nucleotide triphosphate hydrolases"/>
    <property type="match status" value="1"/>
</dbReference>
<evidence type="ECO:0000259" key="14">
    <source>
        <dbReference type="Pfam" id="PF02874"/>
    </source>
</evidence>
<keyword evidence="9 12" id="KW-0406">Ion transport</keyword>
<feature type="domain" description="ATPase F1/V1/A1 complex alpha/beta subunit nucleotide-binding" evidence="13">
    <location>
        <begin position="219"/>
        <end position="442"/>
    </location>
</feature>